<keyword evidence="2" id="KW-0934">Plastid</keyword>
<protein>
    <submittedName>
        <fullName evidence="2">Cytochrome b6-f complex subunit 6</fullName>
    </submittedName>
</protein>
<organism evidence="2">
    <name type="scientific">Chlorodesmis fastigiata</name>
    <name type="common">Turtle weed</name>
    <name type="synonym">Vaucheria fastigiata</name>
    <dbReference type="NCBI Taxonomy" id="189431"/>
    <lineage>
        <taxon>Eukaryota</taxon>
        <taxon>Viridiplantae</taxon>
        <taxon>Chlorophyta</taxon>
        <taxon>core chlorophytes</taxon>
        <taxon>Ulvophyceae</taxon>
        <taxon>TCBD clade</taxon>
        <taxon>Bryopsidales</taxon>
        <taxon>Halimedineae</taxon>
        <taxon>Halimedaceae</taxon>
        <taxon>Udoteae</taxon>
        <taxon>Chlorodesmis</taxon>
    </lineage>
</organism>
<keyword evidence="2" id="KW-0150">Chloroplast</keyword>
<dbReference type="RefSeq" id="YP_009472547.1">
    <property type="nucleotide sequence ID" value="NC_037364.1"/>
</dbReference>
<proteinExistence type="predicted"/>
<dbReference type="GeneID" id="36489635"/>
<sequence length="31" mass="3489">MTALSLYIAMLGFAIILTLLLFFGFLKIQLI</sequence>
<reference evidence="2" key="1">
    <citation type="submission" date="2017-03" db="EMBL/GenBank/DDBJ databases">
        <title>Chloroplast genome evolution in siphonous green algae.</title>
        <authorList>
            <person name="Cremen M.C."/>
            <person name="Marcelino V.R."/>
            <person name="Verbruggen H."/>
        </authorList>
    </citation>
    <scope>NUCLEOTIDE SEQUENCE</scope>
</reference>
<evidence type="ECO:0000256" key="1">
    <source>
        <dbReference type="SAM" id="Phobius"/>
    </source>
</evidence>
<feature type="transmembrane region" description="Helical" evidence="1">
    <location>
        <begin position="6"/>
        <end position="26"/>
    </location>
</feature>
<keyword evidence="1" id="KW-0812">Transmembrane</keyword>
<name>A0A2P0QIZ8_CHLFS</name>
<dbReference type="AlphaFoldDB" id="A0A2P0QIZ8"/>
<geneLocation type="chloroplast" evidence="2"/>
<evidence type="ECO:0000313" key="2">
    <source>
        <dbReference type="EMBL" id="ARO74238.1"/>
    </source>
</evidence>
<keyword evidence="1" id="KW-0472">Membrane</keyword>
<accession>A0A2P0QIZ8</accession>
<gene>
    <name evidence="2" type="primary">petL</name>
</gene>
<keyword evidence="1" id="KW-1133">Transmembrane helix</keyword>
<dbReference type="EMBL" id="KY819064">
    <property type="protein sequence ID" value="ARO74238.1"/>
    <property type="molecule type" value="Genomic_DNA"/>
</dbReference>